<organism evidence="1 2">
    <name type="scientific">Roseospira visakhapatnamensis</name>
    <dbReference type="NCBI Taxonomy" id="390880"/>
    <lineage>
        <taxon>Bacteria</taxon>
        <taxon>Pseudomonadati</taxon>
        <taxon>Pseudomonadota</taxon>
        <taxon>Alphaproteobacteria</taxon>
        <taxon>Rhodospirillales</taxon>
        <taxon>Rhodospirillaceae</taxon>
        <taxon>Roseospira</taxon>
    </lineage>
</organism>
<evidence type="ECO:0000313" key="1">
    <source>
        <dbReference type="EMBL" id="MBB4265380.1"/>
    </source>
</evidence>
<comment type="caution">
    <text evidence="1">The sequence shown here is derived from an EMBL/GenBank/DDBJ whole genome shotgun (WGS) entry which is preliminary data.</text>
</comment>
<proteinExistence type="predicted"/>
<dbReference type="AlphaFoldDB" id="A0A7W6RBI6"/>
<reference evidence="1 2" key="1">
    <citation type="submission" date="2020-08" db="EMBL/GenBank/DDBJ databases">
        <title>Genome sequencing of Purple Non-Sulfur Bacteria from various extreme environments.</title>
        <authorList>
            <person name="Mayer M."/>
        </authorList>
    </citation>
    <scope>NUCLEOTIDE SEQUENCE [LARGE SCALE GENOMIC DNA]</scope>
    <source>
        <strain evidence="1 2">JA131</strain>
    </source>
</reference>
<sequence>MSTAPFDSDTPLGIEMIARQERDRYLADLMKASARAVWTRLFGTRATAAAAADSLARCYVRDSGLAHMPDAHLLAARRSNDVCDGTHEDHAA</sequence>
<evidence type="ECO:0000313" key="2">
    <source>
        <dbReference type="Proteomes" id="UP000554286"/>
    </source>
</evidence>
<accession>A0A7W6RBI6</accession>
<dbReference type="EMBL" id="JACIGK010000005">
    <property type="protein sequence ID" value="MBB4265380.1"/>
    <property type="molecule type" value="Genomic_DNA"/>
</dbReference>
<protein>
    <submittedName>
        <fullName evidence="1">Uncharacterized protein</fullName>
    </submittedName>
</protein>
<keyword evidence="2" id="KW-1185">Reference proteome</keyword>
<gene>
    <name evidence="1" type="ORF">GGD89_000998</name>
</gene>
<name>A0A7W6RBI6_9PROT</name>
<dbReference type="Proteomes" id="UP000554286">
    <property type="component" value="Unassembled WGS sequence"/>
</dbReference>
<dbReference type="RefSeq" id="WP_184042997.1">
    <property type="nucleotide sequence ID" value="NZ_JACIGK010000005.1"/>
</dbReference>